<name>A0AAD9YCY9_COLKA</name>
<reference evidence="2" key="1">
    <citation type="submission" date="2023-02" db="EMBL/GenBank/DDBJ databases">
        <title>Colletotrichum kahawae CIFC_Que2 genome sequencing and assembly.</title>
        <authorList>
            <person name="Baroncelli R."/>
        </authorList>
    </citation>
    <scope>NUCLEOTIDE SEQUENCE</scope>
    <source>
        <strain evidence="2">CIFC_Que2</strain>
    </source>
</reference>
<feature type="region of interest" description="Disordered" evidence="1">
    <location>
        <begin position="531"/>
        <end position="564"/>
    </location>
</feature>
<dbReference type="PANTHER" id="PTHR38886:SF1">
    <property type="entry name" value="NACHT-NTPASE AND P-LOOP NTPASES N-TERMINAL DOMAIN-CONTAINING PROTEIN"/>
    <property type="match status" value="1"/>
</dbReference>
<evidence type="ECO:0000256" key="1">
    <source>
        <dbReference type="SAM" id="MobiDB-lite"/>
    </source>
</evidence>
<dbReference type="Proteomes" id="UP001281614">
    <property type="component" value="Unassembled WGS sequence"/>
</dbReference>
<evidence type="ECO:0000313" key="3">
    <source>
        <dbReference type="Proteomes" id="UP001281614"/>
    </source>
</evidence>
<accession>A0AAD9YCY9</accession>
<gene>
    <name evidence="2" type="ORF">CKAH01_17565</name>
</gene>
<feature type="region of interest" description="Disordered" evidence="1">
    <location>
        <begin position="327"/>
        <end position="372"/>
    </location>
</feature>
<feature type="compositionally biased region" description="Basic and acidic residues" evidence="1">
    <location>
        <begin position="341"/>
        <end position="358"/>
    </location>
</feature>
<keyword evidence="3" id="KW-1185">Reference proteome</keyword>
<feature type="compositionally biased region" description="Low complexity" evidence="1">
    <location>
        <begin position="536"/>
        <end position="551"/>
    </location>
</feature>
<dbReference type="AlphaFoldDB" id="A0AAD9YCY9"/>
<sequence length="564" mass="62089">MFGFSPGDIVLFSKFAAKVIQALRDEGGSRSEFQLAARQCEAFLSALNELKSLDLSSLPESFRFKITQSSSSLKGFIDDFRKSVASYEKSLAEGSQRGAMSSAPRKVQWAFAAAEDLGKFRQCLSVELDNLKLMIQISVLYALPFLYHITRFTLQVPTKVFNSRSVMTGTAHPQRTLGAGPTSSELVLSSQPAQGGHRYVDWNRSGLAETLMLQRAETITDLVYERLFTRGGISVEMQGRVHTLPEQVTTGHGEANLQEVAQPQPLPPTTISASTSASNTQPTLDYPAVVQPGYEDASSAVGGINEYLRSLNLAELSEEERWYVESADPSSRLLLPESEAPDDHPSETRAYKPKDKASSRSQPCEANRTFKKSSLGPDGLEGLGLAVSILGIVSIAAQLSSRASRIYYSPTNTRNEIDRLSRLLFQYSTLLHAAFEVIRSSIPVGELQELGWQIVKDSQKTARDIEGFLRKVDNPGNVVRAIGSMAMWLIWKDEIKGLMQELETLKTTLSAMLQIHQVEVMHMGISSGRGLRRQVRPALPSGPPSSLSTLRRSQDSHRVPHSIS</sequence>
<protein>
    <recommendedName>
        <fullName evidence="4">Fungal N-terminal domain-containing protein</fullName>
    </recommendedName>
</protein>
<evidence type="ECO:0000313" key="2">
    <source>
        <dbReference type="EMBL" id="KAK2753549.1"/>
    </source>
</evidence>
<dbReference type="PANTHER" id="PTHR38886">
    <property type="entry name" value="SESA DOMAIN-CONTAINING PROTEIN"/>
    <property type="match status" value="1"/>
</dbReference>
<comment type="caution">
    <text evidence="2">The sequence shown here is derived from an EMBL/GenBank/DDBJ whole genome shotgun (WGS) entry which is preliminary data.</text>
</comment>
<proteinExistence type="predicted"/>
<organism evidence="2 3">
    <name type="scientific">Colletotrichum kahawae</name>
    <name type="common">Coffee berry disease fungus</name>
    <dbReference type="NCBI Taxonomy" id="34407"/>
    <lineage>
        <taxon>Eukaryota</taxon>
        <taxon>Fungi</taxon>
        <taxon>Dikarya</taxon>
        <taxon>Ascomycota</taxon>
        <taxon>Pezizomycotina</taxon>
        <taxon>Sordariomycetes</taxon>
        <taxon>Hypocreomycetidae</taxon>
        <taxon>Glomerellales</taxon>
        <taxon>Glomerellaceae</taxon>
        <taxon>Colletotrichum</taxon>
        <taxon>Colletotrichum gloeosporioides species complex</taxon>
    </lineage>
</organism>
<dbReference type="EMBL" id="VYYT01000239">
    <property type="protein sequence ID" value="KAK2753549.1"/>
    <property type="molecule type" value="Genomic_DNA"/>
</dbReference>
<evidence type="ECO:0008006" key="4">
    <source>
        <dbReference type="Google" id="ProtNLM"/>
    </source>
</evidence>